<dbReference type="eggNOG" id="COG0304">
    <property type="taxonomic scope" value="Bacteria"/>
</dbReference>
<organism evidence="1 2">
    <name type="scientific">Croceibacter atlanticus (strain ATCC BAA-628 / JCM 21780 / CIP 108009 / IAM 15332 / KCTC 12090 / HTCC2559)</name>
    <dbReference type="NCBI Taxonomy" id="216432"/>
    <lineage>
        <taxon>Bacteria</taxon>
        <taxon>Pseudomonadati</taxon>
        <taxon>Bacteroidota</taxon>
        <taxon>Flavobacteriia</taxon>
        <taxon>Flavobacteriales</taxon>
        <taxon>Flavobacteriaceae</taxon>
        <taxon>Croceibacter</taxon>
    </lineage>
</organism>
<dbReference type="GeneID" id="89452566"/>
<sequence length="203" mass="23009">MNDNYTIEQFCSINEHSISLNGETIYKDNLAKTLQEFLKSAYKTLDINYPKFFKMDTLSKLAFLTADVILNSQVNSETDIALVFSNNASSLDTDRKHQKSISDEDSFYPSPSTFVYTLPNICLGEISIKHQLYSENSFFIFDAFNADHLLAYTTALLHTNKAEKVLCGWVNVDDTNNEAILFLVGKNGNIPFTTDQLNHLYNS</sequence>
<dbReference type="RefSeq" id="WP_013186540.1">
    <property type="nucleotide sequence ID" value="NC_014230.1"/>
</dbReference>
<accession>A3U6J7</accession>
<proteinExistence type="predicted"/>
<name>A3U6J7_CROAH</name>
<dbReference type="AlphaFoldDB" id="A3U6J7"/>
<dbReference type="HOGENOM" id="CLU_115282_0_0_10"/>
<gene>
    <name evidence="1" type="ordered locus">CA2559_03875</name>
</gene>
<evidence type="ECO:0000313" key="1">
    <source>
        <dbReference type="EMBL" id="EAP87864.1"/>
    </source>
</evidence>
<reference evidence="1 2" key="1">
    <citation type="journal article" date="2010" name="J. Bacteriol.">
        <title>The complete genome sequence of Croceibacter atlanticus HTCC2559T.</title>
        <authorList>
            <person name="Oh H.M."/>
            <person name="Kang I."/>
            <person name="Ferriera S."/>
            <person name="Giovannoni S.J."/>
            <person name="Cho J.C."/>
        </authorList>
    </citation>
    <scope>NUCLEOTIDE SEQUENCE [LARGE SCALE GENOMIC DNA]</scope>
    <source>
        <strain evidence="2">ATCC BAA-628 / HTCC2559 / KCTC 12090</strain>
    </source>
</reference>
<dbReference type="Proteomes" id="UP000002297">
    <property type="component" value="Chromosome"/>
</dbReference>
<keyword evidence="2" id="KW-1185">Reference proteome</keyword>
<dbReference type="STRING" id="216432.CA2559_03875"/>
<dbReference type="EMBL" id="CP002046">
    <property type="protein sequence ID" value="EAP87864.1"/>
    <property type="molecule type" value="Genomic_DNA"/>
</dbReference>
<evidence type="ECO:0000313" key="2">
    <source>
        <dbReference type="Proteomes" id="UP000002297"/>
    </source>
</evidence>
<protein>
    <submittedName>
        <fullName evidence="1">3-oxoacyl-(Acyl carrier protein) synthase</fullName>
    </submittedName>
</protein>
<dbReference type="OrthoDB" id="1071350at2"/>
<dbReference type="KEGG" id="cat:CA2559_03875"/>